<accession>A0A517PT29</accession>
<dbReference type="AlphaFoldDB" id="A0A517PT29"/>
<keyword evidence="2" id="KW-1185">Reference proteome</keyword>
<protein>
    <submittedName>
        <fullName evidence="1">Uncharacterized protein</fullName>
    </submittedName>
</protein>
<organism evidence="1 2">
    <name type="scientific">Gimesia chilikensis</name>
    <dbReference type="NCBI Taxonomy" id="2605989"/>
    <lineage>
        <taxon>Bacteria</taxon>
        <taxon>Pseudomonadati</taxon>
        <taxon>Planctomycetota</taxon>
        <taxon>Planctomycetia</taxon>
        <taxon>Planctomycetales</taxon>
        <taxon>Planctomycetaceae</taxon>
        <taxon>Gimesia</taxon>
    </lineage>
</organism>
<gene>
    <name evidence="1" type="ORF">HG66A1_43360</name>
</gene>
<dbReference type="Proteomes" id="UP000320421">
    <property type="component" value="Chromosome"/>
</dbReference>
<evidence type="ECO:0000313" key="1">
    <source>
        <dbReference type="EMBL" id="QDT22528.1"/>
    </source>
</evidence>
<evidence type="ECO:0000313" key="2">
    <source>
        <dbReference type="Proteomes" id="UP000320421"/>
    </source>
</evidence>
<sequence>MPHRIVADPFYLSKRKRYSHLPGWSRSRDKEMMTKNTLCLVLDSDKAYSVEVHRNVVPSEIPNALQKQGIEWLEIPVPVGKVRIPVDEDAEFLVEGYVAMELLHASKEDGTVDCILNDGGLQITWIKVGTYFETDLLIVPHLDGRFSKRMTTSMDAECHMQEWRRIVAPIFTVGCTE</sequence>
<proteinExistence type="predicted"/>
<dbReference type="EMBL" id="CP036266">
    <property type="protein sequence ID" value="QDT22528.1"/>
    <property type="molecule type" value="Genomic_DNA"/>
</dbReference>
<name>A0A517PT29_9PLAN</name>
<reference evidence="1 2" key="1">
    <citation type="submission" date="2019-02" db="EMBL/GenBank/DDBJ databases">
        <title>Deep-cultivation of Planctomycetes and their phenomic and genomic characterization uncovers novel biology.</title>
        <authorList>
            <person name="Wiegand S."/>
            <person name="Jogler M."/>
            <person name="Boedeker C."/>
            <person name="Pinto D."/>
            <person name="Vollmers J."/>
            <person name="Rivas-Marin E."/>
            <person name="Kohn T."/>
            <person name="Peeters S.H."/>
            <person name="Heuer A."/>
            <person name="Rast P."/>
            <person name="Oberbeckmann S."/>
            <person name="Bunk B."/>
            <person name="Jeske O."/>
            <person name="Meyerdierks A."/>
            <person name="Storesund J.E."/>
            <person name="Kallscheuer N."/>
            <person name="Luecker S."/>
            <person name="Lage O.M."/>
            <person name="Pohl T."/>
            <person name="Merkel B.J."/>
            <person name="Hornburger P."/>
            <person name="Mueller R.-W."/>
            <person name="Bruemmer F."/>
            <person name="Labrenz M."/>
            <person name="Spormann A.M."/>
            <person name="Op den Camp H."/>
            <person name="Overmann J."/>
            <person name="Amann R."/>
            <person name="Jetten M.S.M."/>
            <person name="Mascher T."/>
            <person name="Medema M.H."/>
            <person name="Devos D.P."/>
            <person name="Kaster A.-K."/>
            <person name="Ovreas L."/>
            <person name="Rohde M."/>
            <person name="Galperin M.Y."/>
            <person name="Jogler C."/>
        </authorList>
    </citation>
    <scope>NUCLEOTIDE SEQUENCE [LARGE SCALE GENOMIC DNA]</scope>
    <source>
        <strain evidence="1 2">HG66A1</strain>
    </source>
</reference>